<dbReference type="AlphaFoldDB" id="I9AW82"/>
<gene>
    <name evidence="2" type="ORF">FB4_4523</name>
</gene>
<dbReference type="OrthoDB" id="1685054at2"/>
<evidence type="ECO:0008006" key="4">
    <source>
        <dbReference type="Google" id="ProtNLM"/>
    </source>
</evidence>
<keyword evidence="1" id="KW-0472">Membrane</keyword>
<protein>
    <recommendedName>
        <fullName evidence="4">DUF4418 family protein</fullName>
    </recommendedName>
</protein>
<sequence>MKKYKLLSWIAVFISLFLLILPRLVPICDGLTKTGSPMTCHYTYQAEFIITLLAVIVSAALLVLRTNEARLLAGFIIILLGISSILLPQSWAIGICENGSCLKTTFFLTIGAALLAVTGTGIVWTAWGSSKDS</sequence>
<dbReference type="EMBL" id="AKVJ01000031">
    <property type="protein sequence ID" value="EIW17167.1"/>
    <property type="molecule type" value="Genomic_DNA"/>
</dbReference>
<keyword evidence="1" id="KW-0812">Transmembrane</keyword>
<evidence type="ECO:0000313" key="2">
    <source>
        <dbReference type="EMBL" id="EIW17167.1"/>
    </source>
</evidence>
<dbReference type="Proteomes" id="UP000004324">
    <property type="component" value="Unassembled WGS sequence"/>
</dbReference>
<keyword evidence="3" id="KW-1185">Reference proteome</keyword>
<feature type="transmembrane region" description="Helical" evidence="1">
    <location>
        <begin position="42"/>
        <end position="64"/>
    </location>
</feature>
<proteinExistence type="predicted"/>
<feature type="transmembrane region" description="Helical" evidence="1">
    <location>
        <begin position="71"/>
        <end position="93"/>
    </location>
</feature>
<evidence type="ECO:0000256" key="1">
    <source>
        <dbReference type="SAM" id="Phobius"/>
    </source>
</evidence>
<dbReference type="InterPro" id="IPR025531">
    <property type="entry name" value="DUF4418"/>
</dbReference>
<keyword evidence="1" id="KW-1133">Transmembrane helix</keyword>
<feature type="transmembrane region" description="Helical" evidence="1">
    <location>
        <begin position="105"/>
        <end position="127"/>
    </location>
</feature>
<organism evidence="2 3">
    <name type="scientific">Pelosinus fermentans B4</name>
    <dbReference type="NCBI Taxonomy" id="1149862"/>
    <lineage>
        <taxon>Bacteria</taxon>
        <taxon>Bacillati</taxon>
        <taxon>Bacillota</taxon>
        <taxon>Negativicutes</taxon>
        <taxon>Selenomonadales</taxon>
        <taxon>Sporomusaceae</taxon>
        <taxon>Pelosinus</taxon>
    </lineage>
</organism>
<dbReference type="Pfam" id="PF14387">
    <property type="entry name" value="DUF4418"/>
    <property type="match status" value="1"/>
</dbReference>
<comment type="caution">
    <text evidence="2">The sequence shown here is derived from an EMBL/GenBank/DDBJ whole genome shotgun (WGS) entry which is preliminary data.</text>
</comment>
<name>I9AW82_9FIRM</name>
<evidence type="ECO:0000313" key="3">
    <source>
        <dbReference type="Proteomes" id="UP000004324"/>
    </source>
</evidence>
<accession>I9AW82</accession>
<dbReference type="RefSeq" id="WP_007936493.1">
    <property type="nucleotide sequence ID" value="NZ_AKVJ01000031.1"/>
</dbReference>
<reference evidence="2 3" key="1">
    <citation type="journal article" date="2012" name="J. Bacteriol.">
        <title>Draft Genome Sequences for Two Metal-Reducing Pelosinus fermentans Strains Isolated from a Cr(VI)-Contaminated Site and for Type Strain R7.</title>
        <authorList>
            <person name="Brown S.D."/>
            <person name="Podar M."/>
            <person name="Klingeman D.M."/>
            <person name="Johnson C.M."/>
            <person name="Yang Z.K."/>
            <person name="Utturkar S.M."/>
            <person name="Land M.L."/>
            <person name="Mosher J.J."/>
            <person name="Hurt R.A.Jr."/>
            <person name="Phelps T.J."/>
            <person name="Palumbo A.V."/>
            <person name="Arkin A.P."/>
            <person name="Hazen T.C."/>
            <person name="Elias D.A."/>
        </authorList>
    </citation>
    <scope>NUCLEOTIDE SEQUENCE [LARGE SCALE GENOMIC DNA]</scope>
    <source>
        <strain evidence="2 3">B4</strain>
    </source>
</reference>
<dbReference type="PATRIC" id="fig|1149862.3.peg.3491"/>